<dbReference type="HOGENOM" id="CLU_1413070_0_0_11"/>
<reference evidence="1 2" key="1">
    <citation type="journal article" date="2015" name="Genome Announc.">
        <title>Complete Genome Sequence and Annotation of Corynebacterium singulare DSM 44357, Isolated from a Human Semen Specimen.</title>
        <authorList>
            <person name="Merten M."/>
            <person name="Brinkrolf K."/>
            <person name="Albersmeier A."/>
            <person name="Kutter Y."/>
            <person name="Ruckert C."/>
            <person name="Tauch A."/>
        </authorList>
    </citation>
    <scope>NUCLEOTIDE SEQUENCE [LARGE SCALE GENOMIC DNA]</scope>
    <source>
        <strain evidence="1">IBS B52218</strain>
    </source>
</reference>
<dbReference type="Proteomes" id="UP000031890">
    <property type="component" value="Chromosome"/>
</dbReference>
<sequence length="192" mass="20880">MRLSSLESFHPVDSDYAVLLESSEIPHALPPSAGSVTFCFTREQLFNVDGLPIVLLDIQSHEAMEILQSCADKGRHVEYWSPRSDTSNLRQLVADSTGEQLAVAGVNLTDGWVQLRIEQAGSGDRSSGDWLEGLAVAATTSTPSAEQAITAATAVTLRSLLISRVTPLAKPFKKYLPSSVVILLYKVLERIR</sequence>
<protein>
    <submittedName>
        <fullName evidence="1">Uncharacterized protein</fullName>
    </submittedName>
</protein>
<dbReference type="KEGG" id="csx:CSING_09880"/>
<proteinExistence type="predicted"/>
<dbReference type="EMBL" id="CP010827">
    <property type="protein sequence ID" value="AJI79489.1"/>
    <property type="molecule type" value="Genomic_DNA"/>
</dbReference>
<organism evidence="1 2">
    <name type="scientific">Corynebacterium singulare</name>
    <dbReference type="NCBI Taxonomy" id="161899"/>
    <lineage>
        <taxon>Bacteria</taxon>
        <taxon>Bacillati</taxon>
        <taxon>Actinomycetota</taxon>
        <taxon>Actinomycetes</taxon>
        <taxon>Mycobacteriales</taxon>
        <taxon>Corynebacteriaceae</taxon>
        <taxon>Corynebacterium</taxon>
    </lineage>
</organism>
<evidence type="ECO:0000313" key="2">
    <source>
        <dbReference type="Proteomes" id="UP000031890"/>
    </source>
</evidence>
<name>A0A0B6F2S4_9CORY</name>
<dbReference type="AlphaFoldDB" id="A0A0B6F2S4"/>
<gene>
    <name evidence="1" type="ORF">CSING_09880</name>
</gene>
<evidence type="ECO:0000313" key="1">
    <source>
        <dbReference type="EMBL" id="AJI79489.1"/>
    </source>
</evidence>
<dbReference type="STRING" id="161899.CSING_09880"/>
<accession>A0A0B6F2S4</accession>